<feature type="transmembrane region" description="Helical" evidence="1">
    <location>
        <begin position="6"/>
        <end position="25"/>
    </location>
</feature>
<evidence type="ECO:0000256" key="1">
    <source>
        <dbReference type="SAM" id="Phobius"/>
    </source>
</evidence>
<keyword evidence="1" id="KW-1133">Transmembrane helix</keyword>
<accession>A0ABR8PNG8</accession>
<sequence>MDFNPEFIKLFLTQGAFCVLFVWLLNRTEKKNDEREIRYQTTIDNLTGTLGVVNNIQNDVKEIKDKLK</sequence>
<comment type="caution">
    <text evidence="2">The sequence shown here is derived from an EMBL/GenBank/DDBJ whole genome shotgun (WGS) entry which is preliminary data.</text>
</comment>
<evidence type="ECO:0000313" key="3">
    <source>
        <dbReference type="Proteomes" id="UP000627781"/>
    </source>
</evidence>
<organism evidence="2 3">
    <name type="scientific">Clostridium cibarium</name>
    <dbReference type="NCBI Taxonomy" id="2762247"/>
    <lineage>
        <taxon>Bacteria</taxon>
        <taxon>Bacillati</taxon>
        <taxon>Bacillota</taxon>
        <taxon>Clostridia</taxon>
        <taxon>Eubacteriales</taxon>
        <taxon>Clostridiaceae</taxon>
        <taxon>Clostridium</taxon>
    </lineage>
</organism>
<dbReference type="EMBL" id="JACSRA010000001">
    <property type="protein sequence ID" value="MBD7909725.1"/>
    <property type="molecule type" value="Genomic_DNA"/>
</dbReference>
<gene>
    <name evidence="2" type="ORF">H9661_00015</name>
</gene>
<evidence type="ECO:0000313" key="2">
    <source>
        <dbReference type="EMBL" id="MBD7909725.1"/>
    </source>
</evidence>
<dbReference type="RefSeq" id="WP_191767385.1">
    <property type="nucleotide sequence ID" value="NZ_JACSRA010000001.1"/>
</dbReference>
<proteinExistence type="predicted"/>
<keyword evidence="1" id="KW-0472">Membrane</keyword>
<name>A0ABR8PNG8_9CLOT</name>
<dbReference type="Proteomes" id="UP000627781">
    <property type="component" value="Unassembled WGS sequence"/>
</dbReference>
<keyword evidence="3" id="KW-1185">Reference proteome</keyword>
<dbReference type="InterPro" id="IPR024405">
    <property type="entry name" value="Phage_BhlA/UviB"/>
</dbReference>
<protein>
    <submittedName>
        <fullName evidence="2">Bacteriocin</fullName>
    </submittedName>
</protein>
<reference evidence="2 3" key="1">
    <citation type="submission" date="2020-08" db="EMBL/GenBank/DDBJ databases">
        <title>A Genomic Blueprint of the Chicken Gut Microbiome.</title>
        <authorList>
            <person name="Gilroy R."/>
            <person name="Ravi A."/>
            <person name="Getino M."/>
            <person name="Pursley I."/>
            <person name="Horton D.L."/>
            <person name="Alikhan N.-F."/>
            <person name="Baker D."/>
            <person name="Gharbi K."/>
            <person name="Hall N."/>
            <person name="Watson M."/>
            <person name="Adriaenssens E.M."/>
            <person name="Foster-Nyarko E."/>
            <person name="Jarju S."/>
            <person name="Secka A."/>
            <person name="Antonio M."/>
            <person name="Oren A."/>
            <person name="Chaudhuri R."/>
            <person name="La Ragione R.M."/>
            <person name="Hildebrand F."/>
            <person name="Pallen M.J."/>
        </authorList>
    </citation>
    <scope>NUCLEOTIDE SEQUENCE [LARGE SCALE GENOMIC DNA]</scope>
    <source>
        <strain evidence="2 3">Sa3CVN1</strain>
    </source>
</reference>
<keyword evidence="1" id="KW-0812">Transmembrane</keyword>
<dbReference type="Pfam" id="PF10960">
    <property type="entry name" value="Holin_BhlA"/>
    <property type="match status" value="1"/>
</dbReference>